<dbReference type="PROSITE" id="PS51257">
    <property type="entry name" value="PROKAR_LIPOPROTEIN"/>
    <property type="match status" value="1"/>
</dbReference>
<feature type="signal peptide" evidence="1">
    <location>
        <begin position="1"/>
        <end position="22"/>
    </location>
</feature>
<dbReference type="AlphaFoldDB" id="A0A6I3L3M9"/>
<dbReference type="EMBL" id="WMBB01000013">
    <property type="protein sequence ID" value="MTE16191.1"/>
    <property type="molecule type" value="Genomic_DNA"/>
</dbReference>
<protein>
    <recommendedName>
        <fullName evidence="4">Lipoprotein</fullName>
    </recommendedName>
</protein>
<evidence type="ECO:0000313" key="2">
    <source>
        <dbReference type="EMBL" id="MTE16191.1"/>
    </source>
</evidence>
<feature type="chain" id="PRO_5039409377" description="Lipoprotein" evidence="1">
    <location>
        <begin position="23"/>
        <end position="256"/>
    </location>
</feature>
<keyword evidence="1" id="KW-0732">Signal</keyword>
<reference evidence="2 3" key="1">
    <citation type="submission" date="2019-11" db="EMBL/GenBank/DDBJ databases">
        <title>Nocardia sp. nov. CT2-14 isolated from soil.</title>
        <authorList>
            <person name="Kanchanasin P."/>
            <person name="Tanasupawat S."/>
            <person name="Yuki M."/>
            <person name="Kudo T."/>
        </authorList>
    </citation>
    <scope>NUCLEOTIDE SEQUENCE [LARGE SCALE GENOMIC DNA]</scope>
    <source>
        <strain evidence="2 3">CT2-14</strain>
    </source>
</reference>
<gene>
    <name evidence="2" type="ORF">GLP40_25910</name>
</gene>
<dbReference type="InterPro" id="IPR028994">
    <property type="entry name" value="Integrin_alpha_N"/>
</dbReference>
<evidence type="ECO:0000256" key="1">
    <source>
        <dbReference type="SAM" id="SignalP"/>
    </source>
</evidence>
<dbReference type="SUPFAM" id="SSF69318">
    <property type="entry name" value="Integrin alpha N-terminal domain"/>
    <property type="match status" value="1"/>
</dbReference>
<proteinExistence type="predicted"/>
<evidence type="ECO:0000313" key="3">
    <source>
        <dbReference type="Proteomes" id="UP000432464"/>
    </source>
</evidence>
<keyword evidence="3" id="KW-1185">Reference proteome</keyword>
<name>A0A6I3L3M9_9NOCA</name>
<organism evidence="2 3">
    <name type="scientific">Nocardia aurantiaca</name>
    <dbReference type="NCBI Taxonomy" id="2675850"/>
    <lineage>
        <taxon>Bacteria</taxon>
        <taxon>Bacillati</taxon>
        <taxon>Actinomycetota</taxon>
        <taxon>Actinomycetes</taxon>
        <taxon>Mycobacteriales</taxon>
        <taxon>Nocardiaceae</taxon>
        <taxon>Nocardia</taxon>
    </lineage>
</organism>
<evidence type="ECO:0008006" key="4">
    <source>
        <dbReference type="Google" id="ProtNLM"/>
    </source>
</evidence>
<sequence>MGRNLAAGALAAAATLTLAACANHPASAPMAGNLSPHTTDHAFPGVPALPPPVSTLQLCGDIASAATPPDCYLLSRDTAGLTFEVRHNGTGTQGSVTITVLDPGGAQVQTLTEKSVGTTAPRLRDLDNDGRDEVIIPIMLATANTRYVIYRAGGDGHFQRAGELAGIGIDTTATGYTVVTARDSYELWNIEFWTFDADKLQPVVTAEVRLLDDGTGHVGGSECTVIDSGGLNRTGLTLDQATGQFCAEPTVLRVKR</sequence>
<dbReference type="Proteomes" id="UP000432464">
    <property type="component" value="Unassembled WGS sequence"/>
</dbReference>
<dbReference type="RefSeq" id="WP_154790619.1">
    <property type="nucleotide sequence ID" value="NZ_WMBB01000013.1"/>
</dbReference>
<accession>A0A6I3L3M9</accession>
<comment type="caution">
    <text evidence="2">The sequence shown here is derived from an EMBL/GenBank/DDBJ whole genome shotgun (WGS) entry which is preliminary data.</text>
</comment>